<feature type="region of interest" description="Disordered" evidence="1">
    <location>
        <begin position="1"/>
        <end position="59"/>
    </location>
</feature>
<evidence type="ECO:0000313" key="3">
    <source>
        <dbReference type="Proteomes" id="UP000583127"/>
    </source>
</evidence>
<gene>
    <name evidence="2" type="ORF">HHL14_25105</name>
</gene>
<protein>
    <submittedName>
        <fullName evidence="2">Uncharacterized protein</fullName>
    </submittedName>
</protein>
<evidence type="ECO:0000313" key="2">
    <source>
        <dbReference type="EMBL" id="NML34095.1"/>
    </source>
</evidence>
<reference evidence="2 3" key="1">
    <citation type="submission" date="2020-04" db="EMBL/GenBank/DDBJ databases">
        <title>Paraburkholderia sp. G-4-1-8 isolated from soil.</title>
        <authorList>
            <person name="Dahal R.H."/>
        </authorList>
    </citation>
    <scope>NUCLEOTIDE SEQUENCE [LARGE SCALE GENOMIC DNA]</scope>
    <source>
        <strain evidence="2 3">G-4-1-8</strain>
    </source>
</reference>
<comment type="caution">
    <text evidence="2">The sequence shown here is derived from an EMBL/GenBank/DDBJ whole genome shotgun (WGS) entry which is preliminary data.</text>
</comment>
<sequence length="117" mass="11565">MTCRAAKAGKKTHASGATNAGKANAGKANAGKANAGKANAGKANAGKANAGKANAGKANAGKKMAGISPAIFLSCPASGHALRANQLLASLTSFARRSRSRLFDRCMRIAARAPSAS</sequence>
<accession>A0A7Y0A077</accession>
<keyword evidence="3" id="KW-1185">Reference proteome</keyword>
<name>A0A7Y0A077_9BURK</name>
<organism evidence="2 3">
    <name type="scientific">Paraburkholderia antibiotica</name>
    <dbReference type="NCBI Taxonomy" id="2728839"/>
    <lineage>
        <taxon>Bacteria</taxon>
        <taxon>Pseudomonadati</taxon>
        <taxon>Pseudomonadota</taxon>
        <taxon>Betaproteobacteria</taxon>
        <taxon>Burkholderiales</taxon>
        <taxon>Burkholderiaceae</taxon>
        <taxon>Paraburkholderia</taxon>
    </lineage>
</organism>
<proteinExistence type="predicted"/>
<dbReference type="EMBL" id="JABBFZ010000018">
    <property type="protein sequence ID" value="NML34095.1"/>
    <property type="molecule type" value="Genomic_DNA"/>
</dbReference>
<dbReference type="AlphaFoldDB" id="A0A7Y0A077"/>
<dbReference type="Proteomes" id="UP000583127">
    <property type="component" value="Unassembled WGS sequence"/>
</dbReference>
<dbReference type="Pfam" id="PF01469">
    <property type="entry name" value="Pentapeptide_2"/>
    <property type="match status" value="1"/>
</dbReference>
<feature type="compositionally biased region" description="Low complexity" evidence="1">
    <location>
        <begin position="19"/>
        <end position="59"/>
    </location>
</feature>
<dbReference type="RefSeq" id="WP_169500341.1">
    <property type="nucleotide sequence ID" value="NZ_JABBFZ010000018.1"/>
</dbReference>
<dbReference type="InterPro" id="IPR002989">
    <property type="entry name" value="Mycobac_pentapep"/>
</dbReference>
<evidence type="ECO:0000256" key="1">
    <source>
        <dbReference type="SAM" id="MobiDB-lite"/>
    </source>
</evidence>